<name>A0A4P2R3P5_SORCE</name>
<protein>
    <recommendedName>
        <fullName evidence="3">Transposase</fullName>
    </recommendedName>
</protein>
<dbReference type="EMBL" id="CP012672">
    <property type="protein sequence ID" value="AUX37684.1"/>
    <property type="molecule type" value="Genomic_DNA"/>
</dbReference>
<organism evidence="1 2">
    <name type="scientific">Sorangium cellulosum</name>
    <name type="common">Polyangium cellulosum</name>
    <dbReference type="NCBI Taxonomy" id="56"/>
    <lineage>
        <taxon>Bacteria</taxon>
        <taxon>Pseudomonadati</taxon>
        <taxon>Myxococcota</taxon>
        <taxon>Polyangia</taxon>
        <taxon>Polyangiales</taxon>
        <taxon>Polyangiaceae</taxon>
        <taxon>Sorangium</taxon>
    </lineage>
</organism>
<dbReference type="Proteomes" id="UP000295497">
    <property type="component" value="Chromosome"/>
</dbReference>
<reference evidence="1 2" key="1">
    <citation type="submission" date="2015-09" db="EMBL/GenBank/DDBJ databases">
        <title>Sorangium comparison.</title>
        <authorList>
            <person name="Zaburannyi N."/>
            <person name="Bunk B."/>
            <person name="Overmann J."/>
            <person name="Mueller R."/>
        </authorList>
    </citation>
    <scope>NUCLEOTIDE SEQUENCE [LARGE SCALE GENOMIC DNA]</scope>
    <source>
        <strain evidence="1 2">So ce836</strain>
    </source>
</reference>
<gene>
    <name evidence="1" type="ORF">SOCE836_099140</name>
</gene>
<sequence>MPTPFPADFKERLWAAADQRRITAALHPSEHATPVSR</sequence>
<evidence type="ECO:0000313" key="1">
    <source>
        <dbReference type="EMBL" id="AUX37684.1"/>
    </source>
</evidence>
<proteinExistence type="predicted"/>
<dbReference type="AlphaFoldDB" id="A0A4P2R3P5"/>
<evidence type="ECO:0000313" key="2">
    <source>
        <dbReference type="Proteomes" id="UP000295497"/>
    </source>
</evidence>
<evidence type="ECO:0008006" key="3">
    <source>
        <dbReference type="Google" id="ProtNLM"/>
    </source>
</evidence>
<accession>A0A4P2R3P5</accession>